<proteinExistence type="predicted"/>
<sequence length="228" mass="25399">MKKTIVVTTVIFGFYITAFCQSITTASVFFSGMSEQYAALSDYTANLTVSTGSGSKVQTMEATVYFKRPNRLRIDFTKPNEQVILFTGDTLTIYVPSYRMVLNQTIEKDSSAGTANLATPQGLSLLKRSYTIAYETGATPQPLAEGSSEQVVVLALNRRSASETFRNIRLLVSPETKLIRRIEAWPISGSKITFDFSAYRLNTGIPDSRFLYDIPPNADMLNNFLFEE</sequence>
<feature type="chain" id="PRO_5026876602" evidence="2">
    <location>
        <begin position="21"/>
        <end position="228"/>
    </location>
</feature>
<accession>A0A6P1Y0W9</accession>
<keyword evidence="3" id="KW-0449">Lipoprotein</keyword>
<dbReference type="PANTHER" id="PTHR35869:SF1">
    <property type="entry name" value="OUTER-MEMBRANE LIPOPROTEIN CARRIER PROTEIN"/>
    <property type="match status" value="1"/>
</dbReference>
<organism evidence="3 4">
    <name type="scientific">Treponema vincentii</name>
    <dbReference type="NCBI Taxonomy" id="69710"/>
    <lineage>
        <taxon>Bacteria</taxon>
        <taxon>Pseudomonadati</taxon>
        <taxon>Spirochaetota</taxon>
        <taxon>Spirochaetia</taxon>
        <taxon>Spirochaetales</taxon>
        <taxon>Treponemataceae</taxon>
        <taxon>Treponema</taxon>
    </lineage>
</organism>
<dbReference type="SUPFAM" id="SSF89392">
    <property type="entry name" value="Prokaryotic lipoproteins and lipoprotein localization factors"/>
    <property type="match status" value="1"/>
</dbReference>
<dbReference type="InterPro" id="IPR029046">
    <property type="entry name" value="LolA/LolB/LppX"/>
</dbReference>
<gene>
    <name evidence="3" type="ORF">GWP43_08485</name>
</gene>
<dbReference type="Pfam" id="PF03548">
    <property type="entry name" value="LolA"/>
    <property type="match status" value="1"/>
</dbReference>
<dbReference type="RefSeq" id="WP_162663796.1">
    <property type="nucleotide sequence ID" value="NZ_CP048020.1"/>
</dbReference>
<evidence type="ECO:0000256" key="1">
    <source>
        <dbReference type="ARBA" id="ARBA00022729"/>
    </source>
</evidence>
<dbReference type="PANTHER" id="PTHR35869">
    <property type="entry name" value="OUTER-MEMBRANE LIPOPROTEIN CARRIER PROTEIN"/>
    <property type="match status" value="1"/>
</dbReference>
<dbReference type="CDD" id="cd16325">
    <property type="entry name" value="LolA"/>
    <property type="match status" value="1"/>
</dbReference>
<evidence type="ECO:0000313" key="3">
    <source>
        <dbReference type="EMBL" id="QHX43476.1"/>
    </source>
</evidence>
<dbReference type="EMBL" id="CP048020">
    <property type="protein sequence ID" value="QHX43476.1"/>
    <property type="molecule type" value="Genomic_DNA"/>
</dbReference>
<feature type="signal peptide" evidence="2">
    <location>
        <begin position="1"/>
        <end position="20"/>
    </location>
</feature>
<dbReference type="Proteomes" id="UP000464374">
    <property type="component" value="Chromosome"/>
</dbReference>
<protein>
    <submittedName>
        <fullName evidence="3">Outer membrane lipoprotein carrier protein LolA</fullName>
    </submittedName>
</protein>
<dbReference type="AlphaFoldDB" id="A0A6P1Y0W9"/>
<evidence type="ECO:0000313" key="4">
    <source>
        <dbReference type="Proteomes" id="UP000464374"/>
    </source>
</evidence>
<dbReference type="InterPro" id="IPR004564">
    <property type="entry name" value="OM_lipoprot_carrier_LolA-like"/>
</dbReference>
<reference evidence="3 4" key="1">
    <citation type="submission" date="2020-01" db="EMBL/GenBank/DDBJ databases">
        <title>Complete genome sequence of a human oral phylogroup 1 Treponema sp. strain ATCC 700766, originally isolated from periodontitis dental plaque.</title>
        <authorList>
            <person name="Chan Y."/>
            <person name="Huo Y.-B."/>
            <person name="Yu X.-L."/>
            <person name="Zeng H."/>
            <person name="Leung W.-K."/>
            <person name="Watt R.M."/>
        </authorList>
    </citation>
    <scope>NUCLEOTIDE SEQUENCE [LARGE SCALE GENOMIC DNA]</scope>
    <source>
        <strain evidence="3 4">OMZ 804</strain>
    </source>
</reference>
<dbReference type="KEGG" id="trz:GWP43_08485"/>
<evidence type="ECO:0000256" key="2">
    <source>
        <dbReference type="SAM" id="SignalP"/>
    </source>
</evidence>
<dbReference type="Gene3D" id="2.50.20.10">
    <property type="entry name" value="Lipoprotein localisation LolA/LolB/LppX"/>
    <property type="match status" value="1"/>
</dbReference>
<keyword evidence="1 2" id="KW-0732">Signal</keyword>
<name>A0A6P1Y0W9_9SPIR</name>